<dbReference type="InterPro" id="IPR036397">
    <property type="entry name" value="RNaseH_sf"/>
</dbReference>
<keyword evidence="2" id="KW-1185">Reference proteome</keyword>
<evidence type="ECO:0000313" key="2">
    <source>
        <dbReference type="Proteomes" id="UP000008372"/>
    </source>
</evidence>
<organism evidence="1 2">
    <name type="scientific">Paraglaciecola agarilytica NO2</name>
    <dbReference type="NCBI Taxonomy" id="1125747"/>
    <lineage>
        <taxon>Bacteria</taxon>
        <taxon>Pseudomonadati</taxon>
        <taxon>Pseudomonadota</taxon>
        <taxon>Gammaproteobacteria</taxon>
        <taxon>Alteromonadales</taxon>
        <taxon>Alteromonadaceae</taxon>
        <taxon>Paraglaciecola</taxon>
    </lineage>
</organism>
<dbReference type="InterPro" id="IPR012337">
    <property type="entry name" value="RNaseH-like_sf"/>
</dbReference>
<evidence type="ECO:0008006" key="3">
    <source>
        <dbReference type="Google" id="ProtNLM"/>
    </source>
</evidence>
<reference evidence="1 2" key="1">
    <citation type="journal article" date="2014" name="Environ. Microbiol.">
        <title>Comparative genomics of the marine bacterial genus Glaciecola reveals the high degree of genomic diversity and genomic characteristic for cold adaptation.</title>
        <authorList>
            <person name="Qin Q.L."/>
            <person name="Xie B.B."/>
            <person name="Yu Y."/>
            <person name="Shu Y.L."/>
            <person name="Rong J.C."/>
            <person name="Zhang Y.J."/>
            <person name="Zhao D.L."/>
            <person name="Chen X.L."/>
            <person name="Zhang X.Y."/>
            <person name="Chen B."/>
            <person name="Zhou B.C."/>
            <person name="Zhang Y.Z."/>
        </authorList>
    </citation>
    <scope>NUCLEOTIDE SEQUENCE [LARGE SCALE GENOMIC DNA]</scope>
    <source>
        <strain evidence="1 2">NO2</strain>
    </source>
</reference>
<name>A0ABQ0IDI3_9ALTE</name>
<sequence>MTKYVFLDTETTGLYHHLVIFKAEFDLKFLNAELNRLNYPSTVSDICAEVTCAMALAKEKFGVKRISQGAACLRYGIDISARIKHSAELDASLCAQLFYKLLDDTVVPLKSTPQQNKHAPTKAISIPKAFKNKETGSYTQLNFCKKTECENFGVVA</sequence>
<dbReference type="EMBL" id="BAEK01000080">
    <property type="protein sequence ID" value="GAC07333.1"/>
    <property type="molecule type" value="Genomic_DNA"/>
</dbReference>
<dbReference type="Proteomes" id="UP000008372">
    <property type="component" value="Unassembled WGS sequence"/>
</dbReference>
<dbReference type="RefSeq" id="WP_008306257.1">
    <property type="nucleotide sequence ID" value="NZ_BAEK01000080.1"/>
</dbReference>
<accession>A0ABQ0IDI3</accession>
<gene>
    <name evidence="1" type="ORF">GAGA_4508</name>
</gene>
<dbReference type="Gene3D" id="3.30.420.10">
    <property type="entry name" value="Ribonuclease H-like superfamily/Ribonuclease H"/>
    <property type="match status" value="1"/>
</dbReference>
<proteinExistence type="predicted"/>
<protein>
    <recommendedName>
        <fullName evidence="3">Exonuclease domain-containing protein</fullName>
    </recommendedName>
</protein>
<comment type="caution">
    <text evidence="1">The sequence shown here is derived from an EMBL/GenBank/DDBJ whole genome shotgun (WGS) entry which is preliminary data.</text>
</comment>
<dbReference type="SUPFAM" id="SSF53098">
    <property type="entry name" value="Ribonuclease H-like"/>
    <property type="match status" value="1"/>
</dbReference>
<evidence type="ECO:0000313" key="1">
    <source>
        <dbReference type="EMBL" id="GAC07333.1"/>
    </source>
</evidence>